<keyword evidence="3" id="KW-1185">Reference proteome</keyword>
<dbReference type="Proteomes" id="UP000250043">
    <property type="component" value="Unassembled WGS sequence"/>
</dbReference>
<dbReference type="AlphaFoldDB" id="A0A8E2AID2"/>
<organism evidence="2 3">
    <name type="scientific">Obba rivulosa</name>
    <dbReference type="NCBI Taxonomy" id="1052685"/>
    <lineage>
        <taxon>Eukaryota</taxon>
        <taxon>Fungi</taxon>
        <taxon>Dikarya</taxon>
        <taxon>Basidiomycota</taxon>
        <taxon>Agaricomycotina</taxon>
        <taxon>Agaricomycetes</taxon>
        <taxon>Polyporales</taxon>
        <taxon>Gelatoporiaceae</taxon>
        <taxon>Obba</taxon>
    </lineage>
</organism>
<dbReference type="OrthoDB" id="2587968at2759"/>
<evidence type="ECO:0000256" key="1">
    <source>
        <dbReference type="SAM" id="MobiDB-lite"/>
    </source>
</evidence>
<accession>A0A8E2AID2</accession>
<feature type="compositionally biased region" description="Polar residues" evidence="1">
    <location>
        <begin position="50"/>
        <end position="64"/>
    </location>
</feature>
<protein>
    <submittedName>
        <fullName evidence="2">Uncharacterized protein</fullName>
    </submittedName>
</protein>
<gene>
    <name evidence="2" type="ORF">OBBRIDRAFT_798556</name>
</gene>
<dbReference type="EMBL" id="KV722611">
    <property type="protein sequence ID" value="OCH85068.1"/>
    <property type="molecule type" value="Genomic_DNA"/>
</dbReference>
<proteinExistence type="predicted"/>
<name>A0A8E2AID2_9APHY</name>
<feature type="region of interest" description="Disordered" evidence="1">
    <location>
        <begin position="50"/>
        <end position="69"/>
    </location>
</feature>
<evidence type="ECO:0000313" key="3">
    <source>
        <dbReference type="Proteomes" id="UP000250043"/>
    </source>
</evidence>
<reference evidence="2 3" key="1">
    <citation type="submission" date="2016-07" db="EMBL/GenBank/DDBJ databases">
        <title>Draft genome of the white-rot fungus Obba rivulosa 3A-2.</title>
        <authorList>
            <consortium name="DOE Joint Genome Institute"/>
            <person name="Miettinen O."/>
            <person name="Riley R."/>
            <person name="Acob R."/>
            <person name="Barry K."/>
            <person name="Cullen D."/>
            <person name="De Vries R."/>
            <person name="Hainaut M."/>
            <person name="Hatakka A."/>
            <person name="Henrissat B."/>
            <person name="Hilden K."/>
            <person name="Kuo R."/>
            <person name="Labutti K."/>
            <person name="Lipzen A."/>
            <person name="Makela M.R."/>
            <person name="Sandor L."/>
            <person name="Spatafora J.W."/>
            <person name="Grigoriev I.V."/>
            <person name="Hibbett D.S."/>
        </authorList>
    </citation>
    <scope>NUCLEOTIDE SEQUENCE [LARGE SCALE GENOMIC DNA]</scope>
    <source>
        <strain evidence="2 3">3A-2</strain>
    </source>
</reference>
<sequence>MPLPKFKATATTQARELVLNVLKAHQRPVTTQELWKLIVQHESEKLGTSTKPAVAGSWSSTSSEDTTRVPYPDHVVQSISYLKRSVMPSLTASNDIEKVHKRETLTEEEQQRKLSLLSKASQKSKAAQLAAAISVWKWQLKTMKPKRPVPVEKKIFGEEVGAGADWSHLNKRRQRAREEKIRTAIEWLRELQKAKKEGAQAAQTEAQP</sequence>
<evidence type="ECO:0000313" key="2">
    <source>
        <dbReference type="EMBL" id="OCH85068.1"/>
    </source>
</evidence>